<dbReference type="KEGG" id="vg:24723157"/>
<keyword evidence="2" id="KW-1185">Reference proteome</keyword>
<dbReference type="EMBL" id="KJ676859">
    <property type="protein sequence ID" value="AID17890.1"/>
    <property type="molecule type" value="Genomic_DNA"/>
</dbReference>
<dbReference type="Proteomes" id="UP000033000">
    <property type="component" value="Segment"/>
</dbReference>
<reference evidence="1 2" key="1">
    <citation type="journal article" date="2015" name="Arch. Virol.">
        <title>Complete genome sequence and phylogenetic position of the Bacillus cereus group phage JBP901.</title>
        <authorList>
            <person name="Asare P.T."/>
            <person name="Ryu S."/>
            <person name="Kim K.P."/>
        </authorList>
    </citation>
    <scope>NUCLEOTIDE SEQUENCE [LARGE SCALE GENOMIC DNA]</scope>
</reference>
<sequence length="704" mass="73143">MPRITGQITVSDLNDAKQYILYLNPNYKTQIYDPNGLTYVPDFTSSNLVIKPELYIAGGDGSNMLPSASVKSVFWYEGTQTTVPLAETAGGTTPSGLTYSLPSGTPSTTAKLLTIKSNLTTMANQIFTCVVTYTDVDLNMDVTLKANYDVTKIVNGSGGSNAIVALLSNDSQSIPTDANGNNGIYAGSGTEIHVYDGATEITHDGVGTGNGKYKVTASATNITVGAITTSGIFASVANASNITQDTASITFTITGKSLKGQGFTLTKVQTLSKVKGGAAPTAYWLVPNTVAIQKNTGGTLTPASISINMMSQTGAGSPAFYGGKLVIAELASDGVTWADKYTSSANEPGAKSYTPSTNTIKAIRVRLYLAGSTPNGTVNNIDEQQILIVADGANGANGVDSYYLNVWAPGGDSIRNSSGNVTLEADMYKGAGLVTPTAFQWYIQDPNATTSSGGNADGGNGWRLIQNVANPSTAPTVALVANTNTQLTAATYYVKYTWCGLTGETIGSSQAQQAVTAGNDLKVTIPAFATNVTKARVYIGTAAANLFYAGDITTSAGSLTISKFDNTAEAIPTTTSAAIATTSDTIVVRNWAINGVQGFKCVATAPVTGTKYSGVIVARDFQDPMVMNIIGTNVFKNGQGTITLTAQILQSGLTVSTAGWTFTWALYATNGNLIKNYPTVKGDTIILDSTDVNGSANLLANADK</sequence>
<dbReference type="RefSeq" id="YP_009149216.1">
    <property type="nucleotide sequence ID" value="NC_027352.1"/>
</dbReference>
<protein>
    <submittedName>
        <fullName evidence="1">Uncharacterized protein</fullName>
    </submittedName>
</protein>
<gene>
    <name evidence="1" type="ORF">JBP901_gp178</name>
</gene>
<dbReference type="GeneID" id="24723157"/>
<proteinExistence type="predicted"/>
<evidence type="ECO:0000313" key="2">
    <source>
        <dbReference type="Proteomes" id="UP000033000"/>
    </source>
</evidence>
<evidence type="ECO:0000313" key="1">
    <source>
        <dbReference type="EMBL" id="AID17890.1"/>
    </source>
</evidence>
<name>A0A0E3DEN6_9CAUD</name>
<accession>A0A0E3DEN6</accession>
<organism evidence="1 2">
    <name type="scientific">Bacillus phage JBP901</name>
    <dbReference type="NCBI Taxonomy" id="1498212"/>
    <lineage>
        <taxon>Viruses</taxon>
        <taxon>Duplodnaviria</taxon>
        <taxon>Heunggongvirae</taxon>
        <taxon>Uroviricota</taxon>
        <taxon>Caudoviricetes</taxon>
        <taxon>Herelleviridae</taxon>
        <taxon>Bastillevirinae</taxon>
        <taxon>Caeruleovirus</taxon>
        <taxon>Caeruleovirus JBP901</taxon>
    </lineage>
</organism>
<dbReference type="OrthoDB" id="1121at10239"/>